<gene>
    <name evidence="2" type="ORF">OMK_01677</name>
</gene>
<comment type="caution">
    <text evidence="2">The sequence shown here is derived from an EMBL/GenBank/DDBJ whole genome shotgun (WGS) entry which is preliminary data.</text>
</comment>
<evidence type="ECO:0000313" key="3">
    <source>
        <dbReference type="Proteomes" id="UP000014127"/>
    </source>
</evidence>
<keyword evidence="1" id="KW-0812">Transmembrane</keyword>
<keyword evidence="1" id="KW-0472">Membrane</keyword>
<organism evidence="2 3">
    <name type="scientific">Enterococcus dispar ATCC 51266</name>
    <dbReference type="NCBI Taxonomy" id="1139219"/>
    <lineage>
        <taxon>Bacteria</taxon>
        <taxon>Bacillati</taxon>
        <taxon>Bacillota</taxon>
        <taxon>Bacilli</taxon>
        <taxon>Lactobacillales</taxon>
        <taxon>Enterococcaceae</taxon>
        <taxon>Enterococcus</taxon>
    </lineage>
</organism>
<proteinExistence type="predicted"/>
<evidence type="ECO:0000256" key="1">
    <source>
        <dbReference type="SAM" id="Phobius"/>
    </source>
</evidence>
<feature type="transmembrane region" description="Helical" evidence="1">
    <location>
        <begin position="39"/>
        <end position="57"/>
    </location>
</feature>
<feature type="transmembrane region" description="Helical" evidence="1">
    <location>
        <begin position="64"/>
        <end position="84"/>
    </location>
</feature>
<sequence length="125" mass="14604">MNISKALIFENRAQYLKAIIIKIFLSLLVAKLFTYQGTFIGTLFLNYFTFSMFYFSLRIAKNYLIAVILLLGICIAIMLTNEYFHNGYSVEASNLFFMVFALFPFIYDLFIILWVTIKKIKLSQS</sequence>
<name>S0K814_9ENTE</name>
<feature type="transmembrane region" description="Helical" evidence="1">
    <location>
        <begin position="15"/>
        <end position="33"/>
    </location>
</feature>
<dbReference type="Proteomes" id="UP000014127">
    <property type="component" value="Unassembled WGS sequence"/>
</dbReference>
<protein>
    <submittedName>
        <fullName evidence="2">Uncharacterized protein</fullName>
    </submittedName>
</protein>
<accession>S0K814</accession>
<dbReference type="HOGENOM" id="CLU_1989152_0_0_9"/>
<keyword evidence="1" id="KW-1133">Transmembrane helix</keyword>
<keyword evidence="3" id="KW-1185">Reference proteome</keyword>
<reference evidence="2 3" key="1">
    <citation type="submission" date="2013-03" db="EMBL/GenBank/DDBJ databases">
        <title>The Genome Sequence of Enterococcus dispar ATCC_51266 (Illumina only assembly).</title>
        <authorList>
            <consortium name="The Broad Institute Genomics Platform"/>
            <consortium name="The Broad Institute Genome Sequencing Center for Infectious Disease"/>
            <person name="Earl A."/>
            <person name="Russ C."/>
            <person name="Gilmore M."/>
            <person name="Surin D."/>
            <person name="Walker B."/>
            <person name="Young S."/>
            <person name="Zeng Q."/>
            <person name="Gargeya S."/>
            <person name="Fitzgerald M."/>
            <person name="Haas B."/>
            <person name="Abouelleil A."/>
            <person name="Allen A.W."/>
            <person name="Alvarado L."/>
            <person name="Arachchi H.M."/>
            <person name="Berlin A.M."/>
            <person name="Chapman S.B."/>
            <person name="Gainer-Dewar J."/>
            <person name="Goldberg J."/>
            <person name="Griggs A."/>
            <person name="Gujja S."/>
            <person name="Hansen M."/>
            <person name="Howarth C."/>
            <person name="Imamovic A."/>
            <person name="Ireland A."/>
            <person name="Larimer J."/>
            <person name="McCowan C."/>
            <person name="Murphy C."/>
            <person name="Pearson M."/>
            <person name="Poon T.W."/>
            <person name="Priest M."/>
            <person name="Roberts A."/>
            <person name="Saif S."/>
            <person name="Shea T."/>
            <person name="Sisk P."/>
            <person name="Sykes S."/>
            <person name="Wortman J."/>
            <person name="Nusbaum C."/>
            <person name="Birren B."/>
        </authorList>
    </citation>
    <scope>NUCLEOTIDE SEQUENCE [LARGE SCALE GENOMIC DNA]</scope>
    <source>
        <strain evidence="2 3">ATCC 51266</strain>
    </source>
</reference>
<dbReference type="AlphaFoldDB" id="S0K814"/>
<dbReference type="RefSeq" id="WP_016172843.1">
    <property type="nucleotide sequence ID" value="NZ_ASWK01000001.1"/>
</dbReference>
<evidence type="ECO:0000313" key="2">
    <source>
        <dbReference type="EMBL" id="EOT40762.1"/>
    </source>
</evidence>
<feature type="transmembrane region" description="Helical" evidence="1">
    <location>
        <begin position="96"/>
        <end position="117"/>
    </location>
</feature>
<dbReference type="EMBL" id="AHYR01000006">
    <property type="protein sequence ID" value="EOT40762.1"/>
    <property type="molecule type" value="Genomic_DNA"/>
</dbReference>